<comment type="similarity">
    <text evidence="5">Belongs to the copper transporter (Ctr) (TC 1.A.56) family. SLC31A subfamily.</text>
</comment>
<dbReference type="InterPro" id="IPR007274">
    <property type="entry name" value="Cop_transporter"/>
</dbReference>
<keyword evidence="5" id="KW-0813">Transport</keyword>
<protein>
    <recommendedName>
        <fullName evidence="5">Copper transport protein</fullName>
    </recommendedName>
</protein>
<accession>A0A1Y2IY14</accession>
<reference evidence="6 7" key="1">
    <citation type="journal article" date="2015" name="Biotechnol. Biofuels">
        <title>Enhanced degradation of softwood versus hardwood by the white-rot fungus Pycnoporus coccineus.</title>
        <authorList>
            <person name="Couturier M."/>
            <person name="Navarro D."/>
            <person name="Chevret D."/>
            <person name="Henrissat B."/>
            <person name="Piumi F."/>
            <person name="Ruiz-Duenas F.J."/>
            <person name="Martinez A.T."/>
            <person name="Grigoriev I.V."/>
            <person name="Riley R."/>
            <person name="Lipzen A."/>
            <person name="Berrin J.G."/>
            <person name="Master E.R."/>
            <person name="Rosso M.N."/>
        </authorList>
    </citation>
    <scope>NUCLEOTIDE SEQUENCE [LARGE SCALE GENOMIC DNA]</scope>
    <source>
        <strain evidence="6 7">BRFM310</strain>
    </source>
</reference>
<evidence type="ECO:0000313" key="7">
    <source>
        <dbReference type="Proteomes" id="UP000193067"/>
    </source>
</evidence>
<keyword evidence="4 5" id="KW-0472">Membrane</keyword>
<dbReference type="Pfam" id="PF04145">
    <property type="entry name" value="Ctr"/>
    <property type="match status" value="1"/>
</dbReference>
<proteinExistence type="inferred from homology"/>
<evidence type="ECO:0000256" key="2">
    <source>
        <dbReference type="ARBA" id="ARBA00022692"/>
    </source>
</evidence>
<evidence type="ECO:0000313" key="6">
    <source>
        <dbReference type="EMBL" id="OSD06008.1"/>
    </source>
</evidence>
<organism evidence="6 7">
    <name type="scientific">Trametes coccinea (strain BRFM310)</name>
    <name type="common">Pycnoporus coccineus</name>
    <dbReference type="NCBI Taxonomy" id="1353009"/>
    <lineage>
        <taxon>Eukaryota</taxon>
        <taxon>Fungi</taxon>
        <taxon>Dikarya</taxon>
        <taxon>Basidiomycota</taxon>
        <taxon>Agaricomycotina</taxon>
        <taxon>Agaricomycetes</taxon>
        <taxon>Polyporales</taxon>
        <taxon>Polyporaceae</taxon>
        <taxon>Trametes</taxon>
    </lineage>
</organism>
<dbReference type="STRING" id="1353009.A0A1Y2IY14"/>
<gene>
    <name evidence="6" type="ORF">PYCCODRAFT_1069010</name>
</gene>
<dbReference type="PANTHER" id="PTHR12483:SF27">
    <property type="entry name" value="COPPER TRANSPORT PROTEIN CTR1"/>
    <property type="match status" value="1"/>
</dbReference>
<name>A0A1Y2IY14_TRAC3</name>
<dbReference type="PANTHER" id="PTHR12483">
    <property type="entry name" value="SOLUTE CARRIER FAMILY 31 COPPER TRANSPORTERS"/>
    <property type="match status" value="1"/>
</dbReference>
<keyword evidence="5" id="KW-0186">Copper</keyword>
<comment type="subcellular location">
    <subcellularLocation>
        <location evidence="1 5">Membrane</location>
        <topology evidence="1 5">Multi-pass membrane protein</topology>
    </subcellularLocation>
</comment>
<keyword evidence="3 5" id="KW-1133">Transmembrane helix</keyword>
<evidence type="ECO:0000256" key="4">
    <source>
        <dbReference type="ARBA" id="ARBA00023136"/>
    </source>
</evidence>
<sequence>MLPPVVEPTHGFMRVCVYLVNCGKSRILSSVAVLVLLRPRQPPTLLWVPHSLSATSNPLSLLFAKDIDMSSSNSSMIMAMMIPWLHFTSGDNLLFETWHPSSKGAVAGACIGLVLFAILERWVDAMRALAESHWRRSALAYMIDEKAESACHTSEPCDEQDKKVADVEEMKASPSLSRRPAIPARPTRTIPPFIASHDIPRGALYAFQALLMYALMLAVMTFQAAYIISIIVGLGIGEVLFGRVGGVKNHMLH</sequence>
<dbReference type="EMBL" id="KZ084091">
    <property type="protein sequence ID" value="OSD06008.1"/>
    <property type="molecule type" value="Genomic_DNA"/>
</dbReference>
<dbReference type="GO" id="GO:0005375">
    <property type="term" value="F:copper ion transmembrane transporter activity"/>
    <property type="evidence" value="ECO:0007669"/>
    <property type="project" value="UniProtKB-UniRule"/>
</dbReference>
<dbReference type="GO" id="GO:0005886">
    <property type="term" value="C:plasma membrane"/>
    <property type="evidence" value="ECO:0007669"/>
    <property type="project" value="TreeGrafter"/>
</dbReference>
<keyword evidence="5" id="KW-0406">Ion transport</keyword>
<keyword evidence="5" id="KW-0187">Copper transport</keyword>
<dbReference type="Proteomes" id="UP000193067">
    <property type="component" value="Unassembled WGS sequence"/>
</dbReference>
<feature type="transmembrane region" description="Helical" evidence="5">
    <location>
        <begin position="226"/>
        <end position="246"/>
    </location>
</feature>
<keyword evidence="2 5" id="KW-0812">Transmembrane</keyword>
<evidence type="ECO:0000256" key="3">
    <source>
        <dbReference type="ARBA" id="ARBA00022989"/>
    </source>
</evidence>
<dbReference type="OrthoDB" id="73901at2759"/>
<dbReference type="AlphaFoldDB" id="A0A1Y2IY14"/>
<evidence type="ECO:0000256" key="5">
    <source>
        <dbReference type="RuleBase" id="RU367022"/>
    </source>
</evidence>
<evidence type="ECO:0000256" key="1">
    <source>
        <dbReference type="ARBA" id="ARBA00004141"/>
    </source>
</evidence>
<keyword evidence="7" id="KW-1185">Reference proteome</keyword>